<organism evidence="2 3">
    <name type="scientific">[Torrubiella] hemipterigena</name>
    <dbReference type="NCBI Taxonomy" id="1531966"/>
    <lineage>
        <taxon>Eukaryota</taxon>
        <taxon>Fungi</taxon>
        <taxon>Dikarya</taxon>
        <taxon>Ascomycota</taxon>
        <taxon>Pezizomycotina</taxon>
        <taxon>Sordariomycetes</taxon>
        <taxon>Hypocreomycetidae</taxon>
        <taxon>Hypocreales</taxon>
        <taxon>Clavicipitaceae</taxon>
        <taxon>Clavicipitaceae incertae sedis</taxon>
        <taxon>'Torrubiella' clade</taxon>
    </lineage>
</organism>
<dbReference type="Pfam" id="PF10253">
    <property type="entry name" value="PRCC"/>
    <property type="match status" value="1"/>
</dbReference>
<dbReference type="PANTHER" id="PTHR13621:SF2">
    <property type="entry name" value="PROLINE-RICH PROTEIN PRCC"/>
    <property type="match status" value="1"/>
</dbReference>
<feature type="region of interest" description="Disordered" evidence="1">
    <location>
        <begin position="1"/>
        <end position="113"/>
    </location>
</feature>
<feature type="region of interest" description="Disordered" evidence="1">
    <location>
        <begin position="131"/>
        <end position="168"/>
    </location>
</feature>
<evidence type="ECO:0008006" key="4">
    <source>
        <dbReference type="Google" id="ProtNLM"/>
    </source>
</evidence>
<dbReference type="STRING" id="1531966.A0A0A1TQB8"/>
<evidence type="ECO:0000256" key="1">
    <source>
        <dbReference type="SAM" id="MobiDB-lite"/>
    </source>
</evidence>
<evidence type="ECO:0000313" key="2">
    <source>
        <dbReference type="EMBL" id="CEJ93883.1"/>
    </source>
</evidence>
<accession>A0A0A1TQB8</accession>
<dbReference type="AlphaFoldDB" id="A0A0A1TQB8"/>
<dbReference type="PANTHER" id="PTHR13621">
    <property type="entry name" value="PROLINE-RICH PROTEIN PRCC"/>
    <property type="match status" value="1"/>
</dbReference>
<dbReference type="EMBL" id="CDHN01000006">
    <property type="protein sequence ID" value="CEJ93883.1"/>
    <property type="molecule type" value="Genomic_DNA"/>
</dbReference>
<evidence type="ECO:0000313" key="3">
    <source>
        <dbReference type="Proteomes" id="UP000039046"/>
    </source>
</evidence>
<feature type="compositionally biased region" description="Low complexity" evidence="1">
    <location>
        <begin position="15"/>
        <end position="31"/>
    </location>
</feature>
<dbReference type="GO" id="GO:0005634">
    <property type="term" value="C:nucleus"/>
    <property type="evidence" value="ECO:0007669"/>
    <property type="project" value="TreeGrafter"/>
</dbReference>
<dbReference type="OrthoDB" id="5350192at2759"/>
<feature type="region of interest" description="Disordered" evidence="1">
    <location>
        <begin position="371"/>
        <end position="394"/>
    </location>
</feature>
<proteinExistence type="predicted"/>
<reference evidence="2 3" key="1">
    <citation type="journal article" date="2015" name="Genome Announc.">
        <title>Draft Genome Sequence and Gene Annotation of the Entomopathogenic Fungus Verticillium hemipterigenum.</title>
        <authorList>
            <person name="Horn F."/>
            <person name="Habel A."/>
            <person name="Scharf D.H."/>
            <person name="Dworschak J."/>
            <person name="Brakhage A.A."/>
            <person name="Guthke R."/>
            <person name="Hertweck C."/>
            <person name="Linde J."/>
        </authorList>
    </citation>
    <scope>NUCLEOTIDE SEQUENCE [LARGE SCALE GENOMIC DNA]</scope>
</reference>
<dbReference type="Proteomes" id="UP000039046">
    <property type="component" value="Unassembled WGS sequence"/>
</dbReference>
<feature type="compositionally biased region" description="Polar residues" evidence="1">
    <location>
        <begin position="76"/>
        <end position="86"/>
    </location>
</feature>
<protein>
    <recommendedName>
        <fullName evidence="4">Stress activated map kinase interacting</fullName>
    </recommendedName>
</protein>
<feature type="compositionally biased region" description="Basic and acidic residues" evidence="1">
    <location>
        <begin position="384"/>
        <end position="394"/>
    </location>
</feature>
<sequence length="394" mass="41535">MGLVDYSESDDSGSDSEQQTQPTTKPAQTLPNGKKPFQKLVDPSNKGKLIINLPPPGGKASTDTATDGPPAKRTKTTGSGVFSGFNSFLPPPKNTGIASAPKPSATQSKAPGIGLKTSSAAAFSRGTVDDIYNNEESGSSLSLPAPKRDAEPTIPEGQKPAHEVKLTGKPLMFKPLSVARSNKKKPTAKVAASITAATTAPKPTALGLTSAAPTPAVAAAPPPPKKVSLFSMHTEERSEPQAVSESDGTYRPLFETEDAYSAGVTSNYEEYAASYAQVNHQGASAGPSTDSLGNIADDLNLSAAERRELFGRGGHASMSAKKVVNFNMDDEYKHNETVRASGETQIHNPVRAIQGGKHSLRQLVQNVHNQREALEDSFAQGKNNRKEASGRYGW</sequence>
<gene>
    <name evidence="2" type="ORF">VHEMI09446</name>
</gene>
<dbReference type="HOGENOM" id="CLU_043185_0_0_1"/>
<dbReference type="InterPro" id="IPR018800">
    <property type="entry name" value="PRCC"/>
</dbReference>
<name>A0A0A1TQB8_9HYPO</name>
<keyword evidence="3" id="KW-1185">Reference proteome</keyword>